<dbReference type="PANTHER" id="PTHR43317:SF1">
    <property type="entry name" value="THERMOSPERMINE SYNTHASE ACAULIS5"/>
    <property type="match status" value="1"/>
</dbReference>
<proteinExistence type="predicted"/>
<dbReference type="EMBL" id="CP048836">
    <property type="protein sequence ID" value="QID16282.1"/>
    <property type="molecule type" value="Genomic_DNA"/>
</dbReference>
<evidence type="ECO:0000256" key="1">
    <source>
        <dbReference type="ARBA" id="ARBA00023115"/>
    </source>
</evidence>
<sequence length="290" mass="31125">MAGASVLTLASPFEIAPGTVLLHAPVDADVETLRRRLLAGDYPDPFVIDDGEHLTLYLGSIDLMQTVMSKAEPAALVPGYGPCMMAWLLFAPAARELALIGLGGGALAKFCHRHLPRTRMTAVETEPAMLAWRALFELPAEGDRFRVHIGDGAAFTAAHAGGIDVLMIDAFDTRGFAPQLARHGFVADAHAALARSGVLVANLAGPPVAYADFVAAVREVFDDQLLAVPVPEDGNHVLIAFKDPAMRPVWHRLHRQAAALAERHGLDLSAFVRQAERVGWRRVPASLRGC</sequence>
<organism evidence="2 3">
    <name type="scientific">Nitrogeniibacter mangrovi</name>
    <dbReference type="NCBI Taxonomy" id="2016596"/>
    <lineage>
        <taxon>Bacteria</taxon>
        <taxon>Pseudomonadati</taxon>
        <taxon>Pseudomonadota</taxon>
        <taxon>Betaproteobacteria</taxon>
        <taxon>Rhodocyclales</taxon>
        <taxon>Zoogloeaceae</taxon>
        <taxon>Nitrogeniibacter</taxon>
    </lineage>
</organism>
<dbReference type="KEGG" id="azq:G3580_00765"/>
<protein>
    <submittedName>
        <fullName evidence="2">Spermidine synthase-like protein</fullName>
    </submittedName>
</protein>
<reference evidence="2 3" key="1">
    <citation type="submission" date="2020-02" db="EMBL/GenBank/DDBJ databases">
        <title>Nitrogenibacter mangrovi gen. nov., sp. nov. isolated from mangrove sediment, a denitrifying betaproteobacterium.</title>
        <authorList>
            <person name="Liao H."/>
            <person name="Tian Y."/>
        </authorList>
    </citation>
    <scope>NUCLEOTIDE SEQUENCE [LARGE SCALE GENOMIC DNA]</scope>
    <source>
        <strain evidence="2 3">M9-3-2</strain>
    </source>
</reference>
<dbReference type="GO" id="GO:0006596">
    <property type="term" value="P:polyamine biosynthetic process"/>
    <property type="evidence" value="ECO:0007669"/>
    <property type="project" value="UniProtKB-KW"/>
</dbReference>
<dbReference type="Gene3D" id="3.40.50.150">
    <property type="entry name" value="Vaccinia Virus protein VP39"/>
    <property type="match status" value="1"/>
</dbReference>
<evidence type="ECO:0000313" key="2">
    <source>
        <dbReference type="EMBL" id="QID16282.1"/>
    </source>
</evidence>
<accession>A0A6C1AY47</accession>
<dbReference type="InterPro" id="IPR029063">
    <property type="entry name" value="SAM-dependent_MTases_sf"/>
</dbReference>
<keyword evidence="3" id="KW-1185">Reference proteome</keyword>
<evidence type="ECO:0000313" key="3">
    <source>
        <dbReference type="Proteomes" id="UP000501991"/>
    </source>
</evidence>
<gene>
    <name evidence="2" type="ORF">G3580_00765</name>
</gene>
<dbReference type="Proteomes" id="UP000501991">
    <property type="component" value="Chromosome"/>
</dbReference>
<dbReference type="PANTHER" id="PTHR43317">
    <property type="entry name" value="THERMOSPERMINE SYNTHASE ACAULIS5"/>
    <property type="match status" value="1"/>
</dbReference>
<dbReference type="SUPFAM" id="SSF53335">
    <property type="entry name" value="S-adenosyl-L-methionine-dependent methyltransferases"/>
    <property type="match status" value="1"/>
</dbReference>
<dbReference type="AlphaFoldDB" id="A0A6C1AY47"/>
<dbReference type="RefSeq" id="WP_173763450.1">
    <property type="nucleotide sequence ID" value="NZ_CP048836.1"/>
</dbReference>
<keyword evidence="1" id="KW-0620">Polyamine biosynthesis</keyword>
<name>A0A6C1AY47_9RHOO</name>